<accession>A0ABS9TSP1</accession>
<dbReference type="SUPFAM" id="SSF50249">
    <property type="entry name" value="Nucleic acid-binding proteins"/>
    <property type="match status" value="1"/>
</dbReference>
<evidence type="ECO:0000259" key="1">
    <source>
        <dbReference type="PROSITE" id="PS50126"/>
    </source>
</evidence>
<dbReference type="EMBL" id="JAKXMK010000046">
    <property type="protein sequence ID" value="MCH6171567.1"/>
    <property type="molecule type" value="Genomic_DNA"/>
</dbReference>
<proteinExistence type="predicted"/>
<dbReference type="Pfam" id="PF00575">
    <property type="entry name" value="S1"/>
    <property type="match status" value="1"/>
</dbReference>
<gene>
    <name evidence="2" type="ORF">MMF94_38245</name>
</gene>
<dbReference type="PROSITE" id="PS50126">
    <property type="entry name" value="S1"/>
    <property type="match status" value="1"/>
</dbReference>
<dbReference type="Proteomes" id="UP001299970">
    <property type="component" value="Unassembled WGS sequence"/>
</dbReference>
<dbReference type="Gene3D" id="2.40.50.140">
    <property type="entry name" value="Nucleic acid-binding proteins"/>
    <property type="match status" value="1"/>
</dbReference>
<evidence type="ECO:0000313" key="2">
    <source>
        <dbReference type="EMBL" id="MCH6171567.1"/>
    </source>
</evidence>
<dbReference type="SMART" id="SM00316">
    <property type="entry name" value="S1"/>
    <property type="match status" value="1"/>
</dbReference>
<dbReference type="InterPro" id="IPR012340">
    <property type="entry name" value="NA-bd_OB-fold"/>
</dbReference>
<dbReference type="RefSeq" id="WP_241042372.1">
    <property type="nucleotide sequence ID" value="NZ_BAAAJF010000016.1"/>
</dbReference>
<comment type="caution">
    <text evidence="2">The sequence shown here is derived from an EMBL/GenBank/DDBJ whole genome shotgun (WGS) entry which is preliminary data.</text>
</comment>
<feature type="domain" description="S1 motif" evidence="1">
    <location>
        <begin position="23"/>
        <end position="84"/>
    </location>
</feature>
<keyword evidence="3" id="KW-1185">Reference proteome</keyword>
<sequence>MSTPHQITPESAWQQFLTQQCARTPVNGIVTSIVPFGAFVTLHDGVDGLLHQSEWSAEPELGATVSVRILQLDLVNRRVSLALA</sequence>
<organism evidence="2 3">
    <name type="scientific">Pseudonocardia alaniniphila</name>
    <dbReference type="NCBI Taxonomy" id="75291"/>
    <lineage>
        <taxon>Bacteria</taxon>
        <taxon>Bacillati</taxon>
        <taxon>Actinomycetota</taxon>
        <taxon>Actinomycetes</taxon>
        <taxon>Pseudonocardiales</taxon>
        <taxon>Pseudonocardiaceae</taxon>
        <taxon>Pseudonocardia</taxon>
    </lineage>
</organism>
<reference evidence="2 3" key="1">
    <citation type="submission" date="2022-03" db="EMBL/GenBank/DDBJ databases">
        <title>Pseudonocardia alaer sp. nov., a novel actinomycete isolated from reed forest soil.</title>
        <authorList>
            <person name="Wang L."/>
        </authorList>
    </citation>
    <scope>NUCLEOTIDE SEQUENCE [LARGE SCALE GENOMIC DNA]</scope>
    <source>
        <strain evidence="2 3">Y-16303</strain>
    </source>
</reference>
<name>A0ABS9TSP1_9PSEU</name>
<evidence type="ECO:0000313" key="3">
    <source>
        <dbReference type="Proteomes" id="UP001299970"/>
    </source>
</evidence>
<dbReference type="InterPro" id="IPR003029">
    <property type="entry name" value="S1_domain"/>
</dbReference>
<protein>
    <submittedName>
        <fullName evidence="2">S1 RNA-binding domain-containing protein</fullName>
    </submittedName>
</protein>